<sequence length="119" mass="13389">MLKLAQTDRQTDRPTNQPTDRAKTIFSMKSAKALPRYGSRHKSAGRPAGWTDNAKTISLRLWRGMINLWSRKFAPTPGGQAFLLLTSLYGDWSTKVILTVFTKFHKANIGILPLTLTSR</sequence>
<organism evidence="2 3">
    <name type="scientific">Dreissena polymorpha</name>
    <name type="common">Zebra mussel</name>
    <name type="synonym">Mytilus polymorpha</name>
    <dbReference type="NCBI Taxonomy" id="45954"/>
    <lineage>
        <taxon>Eukaryota</taxon>
        <taxon>Metazoa</taxon>
        <taxon>Spiralia</taxon>
        <taxon>Lophotrochozoa</taxon>
        <taxon>Mollusca</taxon>
        <taxon>Bivalvia</taxon>
        <taxon>Autobranchia</taxon>
        <taxon>Heteroconchia</taxon>
        <taxon>Euheterodonta</taxon>
        <taxon>Imparidentia</taxon>
        <taxon>Neoheterodontei</taxon>
        <taxon>Myida</taxon>
        <taxon>Dreissenoidea</taxon>
        <taxon>Dreissenidae</taxon>
        <taxon>Dreissena</taxon>
    </lineage>
</organism>
<dbReference type="Proteomes" id="UP000828390">
    <property type="component" value="Unassembled WGS sequence"/>
</dbReference>
<comment type="caution">
    <text evidence="2">The sequence shown here is derived from an EMBL/GenBank/DDBJ whole genome shotgun (WGS) entry which is preliminary data.</text>
</comment>
<accession>A0A9D3YEW3</accession>
<name>A0A9D3YEW3_DREPO</name>
<protein>
    <submittedName>
        <fullName evidence="2">Uncharacterized protein</fullName>
    </submittedName>
</protein>
<proteinExistence type="predicted"/>
<dbReference type="EMBL" id="JAIWYP010000016">
    <property type="protein sequence ID" value="KAH3697846.1"/>
    <property type="molecule type" value="Genomic_DNA"/>
</dbReference>
<keyword evidence="3" id="KW-1185">Reference proteome</keyword>
<reference evidence="2" key="1">
    <citation type="journal article" date="2019" name="bioRxiv">
        <title>The Genome of the Zebra Mussel, Dreissena polymorpha: A Resource for Invasive Species Research.</title>
        <authorList>
            <person name="McCartney M.A."/>
            <person name="Auch B."/>
            <person name="Kono T."/>
            <person name="Mallez S."/>
            <person name="Zhang Y."/>
            <person name="Obille A."/>
            <person name="Becker A."/>
            <person name="Abrahante J.E."/>
            <person name="Garbe J."/>
            <person name="Badalamenti J.P."/>
            <person name="Herman A."/>
            <person name="Mangelson H."/>
            <person name="Liachko I."/>
            <person name="Sullivan S."/>
            <person name="Sone E.D."/>
            <person name="Koren S."/>
            <person name="Silverstein K.A.T."/>
            <person name="Beckman K.B."/>
            <person name="Gohl D.M."/>
        </authorList>
    </citation>
    <scope>NUCLEOTIDE SEQUENCE</scope>
    <source>
        <strain evidence="2">Duluth1</strain>
        <tissue evidence="2">Whole animal</tissue>
    </source>
</reference>
<evidence type="ECO:0000313" key="3">
    <source>
        <dbReference type="Proteomes" id="UP000828390"/>
    </source>
</evidence>
<evidence type="ECO:0000256" key="1">
    <source>
        <dbReference type="SAM" id="MobiDB-lite"/>
    </source>
</evidence>
<gene>
    <name evidence="2" type="ORF">DPMN_085356</name>
</gene>
<reference evidence="2" key="2">
    <citation type="submission" date="2020-11" db="EMBL/GenBank/DDBJ databases">
        <authorList>
            <person name="McCartney M.A."/>
            <person name="Auch B."/>
            <person name="Kono T."/>
            <person name="Mallez S."/>
            <person name="Becker A."/>
            <person name="Gohl D.M."/>
            <person name="Silverstein K.A.T."/>
            <person name="Koren S."/>
            <person name="Bechman K.B."/>
            <person name="Herman A."/>
            <person name="Abrahante J.E."/>
            <person name="Garbe J."/>
        </authorList>
    </citation>
    <scope>NUCLEOTIDE SEQUENCE</scope>
    <source>
        <strain evidence="2">Duluth1</strain>
        <tissue evidence="2">Whole animal</tissue>
    </source>
</reference>
<feature type="region of interest" description="Disordered" evidence="1">
    <location>
        <begin position="1"/>
        <end position="20"/>
    </location>
</feature>
<dbReference type="AlphaFoldDB" id="A0A9D3YEW3"/>
<evidence type="ECO:0000313" key="2">
    <source>
        <dbReference type="EMBL" id="KAH3697846.1"/>
    </source>
</evidence>